<gene>
    <name evidence="6" type="ORF">J6I44_06970</name>
</gene>
<dbReference type="PANTHER" id="PTHR31339">
    <property type="entry name" value="PECTIN LYASE-RELATED"/>
    <property type="match status" value="1"/>
</dbReference>
<comment type="caution">
    <text evidence="6">The sequence shown here is derived from an EMBL/GenBank/DDBJ whole genome shotgun (WGS) entry which is preliminary data.</text>
</comment>
<dbReference type="PANTHER" id="PTHR31339:SF9">
    <property type="entry name" value="PLASMIN AND FIBRONECTIN-BINDING PROTEIN A"/>
    <property type="match status" value="1"/>
</dbReference>
<name>A0ABT3PKX1_9BACT</name>
<dbReference type="RefSeq" id="WP_265765313.1">
    <property type="nucleotide sequence ID" value="NZ_JAGGJA010000004.1"/>
</dbReference>
<evidence type="ECO:0000256" key="4">
    <source>
        <dbReference type="RuleBase" id="RU361169"/>
    </source>
</evidence>
<keyword evidence="3 4" id="KW-0326">Glycosidase</keyword>
<dbReference type="InterPro" id="IPR011050">
    <property type="entry name" value="Pectin_lyase_fold/virulence"/>
</dbReference>
<dbReference type="InterPro" id="IPR000743">
    <property type="entry name" value="Glyco_hydro_28"/>
</dbReference>
<proteinExistence type="inferred from homology"/>
<organism evidence="6 7">
    <name type="scientific">Fodinibius salsisoli</name>
    <dbReference type="NCBI Taxonomy" id="2820877"/>
    <lineage>
        <taxon>Bacteria</taxon>
        <taxon>Pseudomonadati</taxon>
        <taxon>Balneolota</taxon>
        <taxon>Balneolia</taxon>
        <taxon>Balneolales</taxon>
        <taxon>Balneolaceae</taxon>
        <taxon>Fodinibius</taxon>
    </lineage>
</organism>
<evidence type="ECO:0000313" key="6">
    <source>
        <dbReference type="EMBL" id="MCW9706590.1"/>
    </source>
</evidence>
<dbReference type="InterPro" id="IPR051801">
    <property type="entry name" value="GH28_Enzymes"/>
</dbReference>
<protein>
    <submittedName>
        <fullName evidence="6">Glycoside hydrolase family 28 protein</fullName>
    </submittedName>
</protein>
<dbReference type="Pfam" id="PF00295">
    <property type="entry name" value="Glyco_hydro_28"/>
    <property type="match status" value="1"/>
</dbReference>
<sequence>MKSRFSILFLFLFFTTVLVDTLTSQQLEEQDYFKSVPASFYEDISFDMPKIQVPQFPDYSVSIEEFGAVPDGNTLNTDAIRKAIDHVAEQGGGRVVIPRGIWKTGPIILESNINLHVEKGALVRFSEDFDLYPLVETVFEGLDTWRAMSPIYGKGLENVAITGEGIFDGSGDAWRPVSRDELTEKQWQRWVDSGGVLTEDGRTWYPTEESLRGDPGNFNVPQDRKTKADFEEVKDFLRPVMVSIRESKNVLLDGPTFQNSPAWNLNPLMSENVILRNLTVRNPSYALNGDGLDLSSVKNAVIYNNSFEVGDDAICIKSGKNGDGRRRGRPTENVIIRENTVYKAHGGFVVGSEMSGGVRNIAVSDMNFIGTDVGIRFKSTRGRGGVVDNIDIHNIYMQDIVTEPIRFNLYYDGEAPSPNQKVEVVDKKKASEQIPEVNKETPRFRNVRIKNIYSYDSQTAFWIQGLPEMNVQNISIENVELTAQRGGMIMDTDQISMKNVNIRVNEGHILYLNNAHNLNMEQTRLGFVAQGDENIGVRVEGPFIESIDISGGTFVNTTENISVGPNVDTSEVIKKN</sequence>
<dbReference type="SUPFAM" id="SSF51126">
    <property type="entry name" value="Pectin lyase-like"/>
    <property type="match status" value="1"/>
</dbReference>
<dbReference type="InterPro" id="IPR006626">
    <property type="entry name" value="PbH1"/>
</dbReference>
<keyword evidence="2 4" id="KW-0378">Hydrolase</keyword>
<evidence type="ECO:0000256" key="2">
    <source>
        <dbReference type="ARBA" id="ARBA00022801"/>
    </source>
</evidence>
<evidence type="ECO:0000313" key="7">
    <source>
        <dbReference type="Proteomes" id="UP001207918"/>
    </source>
</evidence>
<evidence type="ECO:0000256" key="1">
    <source>
        <dbReference type="ARBA" id="ARBA00008834"/>
    </source>
</evidence>
<dbReference type="Gene3D" id="2.160.20.10">
    <property type="entry name" value="Single-stranded right-handed beta-helix, Pectin lyase-like"/>
    <property type="match status" value="1"/>
</dbReference>
<dbReference type="GO" id="GO:0016787">
    <property type="term" value="F:hydrolase activity"/>
    <property type="evidence" value="ECO:0007669"/>
    <property type="project" value="UniProtKB-KW"/>
</dbReference>
<evidence type="ECO:0000256" key="5">
    <source>
        <dbReference type="SAM" id="SignalP"/>
    </source>
</evidence>
<dbReference type="SMART" id="SM00710">
    <property type="entry name" value="PbH1"/>
    <property type="match status" value="7"/>
</dbReference>
<dbReference type="EMBL" id="JAGGJA010000004">
    <property type="protein sequence ID" value="MCW9706590.1"/>
    <property type="molecule type" value="Genomic_DNA"/>
</dbReference>
<dbReference type="InterPro" id="IPR012334">
    <property type="entry name" value="Pectin_lyas_fold"/>
</dbReference>
<keyword evidence="7" id="KW-1185">Reference proteome</keyword>
<dbReference type="Proteomes" id="UP001207918">
    <property type="component" value="Unassembled WGS sequence"/>
</dbReference>
<reference evidence="6 7" key="1">
    <citation type="submission" date="2021-03" db="EMBL/GenBank/DDBJ databases">
        <title>Aliifodinibius sp. nov., a new bacterium isolated from saline soil.</title>
        <authorList>
            <person name="Galisteo C."/>
            <person name="De La Haba R."/>
            <person name="Sanchez-Porro C."/>
            <person name="Ventosa A."/>
        </authorList>
    </citation>
    <scope>NUCLEOTIDE SEQUENCE [LARGE SCALE GENOMIC DNA]</scope>
    <source>
        <strain evidence="6 7">1BSP15-2V2</strain>
    </source>
</reference>
<keyword evidence="5" id="KW-0732">Signal</keyword>
<feature type="signal peptide" evidence="5">
    <location>
        <begin position="1"/>
        <end position="19"/>
    </location>
</feature>
<comment type="similarity">
    <text evidence="1 4">Belongs to the glycosyl hydrolase 28 family.</text>
</comment>
<accession>A0ABT3PKX1</accession>
<evidence type="ECO:0000256" key="3">
    <source>
        <dbReference type="ARBA" id="ARBA00023295"/>
    </source>
</evidence>
<feature type="chain" id="PRO_5046979858" evidence="5">
    <location>
        <begin position="20"/>
        <end position="576"/>
    </location>
</feature>